<evidence type="ECO:0000313" key="2">
    <source>
        <dbReference type="Proteomes" id="UP000694864"/>
    </source>
</evidence>
<sequence length="179" mass="21242">MVEFIRKDCKVEVSLEENERFKGSYYYKALEEDGKYLVYFDSRPDVIQFEKKNLRVHLDWTGFKWVRPKNKELVNSVFSCGTMVELRVDFAWQPAIIIKELENDTGFIVKYDYYKSHYYKSFRCIVGSRSVRPPQPSFSVGEYDLLDHVEAFTGFRWRESVVRGIVFEGRYTVSFGESL</sequence>
<dbReference type="Pfam" id="PF05641">
    <property type="entry name" value="Agenet"/>
    <property type="match status" value="1"/>
</dbReference>
<dbReference type="InterPro" id="IPR008395">
    <property type="entry name" value="Agenet-like_dom"/>
</dbReference>
<dbReference type="SMART" id="SM00743">
    <property type="entry name" value="Agenet"/>
    <property type="match status" value="2"/>
</dbReference>
<dbReference type="RefSeq" id="XP_019098943.1">
    <property type="nucleotide sequence ID" value="XM_019243398.1"/>
</dbReference>
<dbReference type="InterPro" id="IPR014002">
    <property type="entry name" value="Agenet_dom_plant"/>
</dbReference>
<proteinExistence type="predicted"/>
<dbReference type="PANTHER" id="PTHR31917:SF147">
    <property type="entry name" value="AGENET DOMAIN-CONTAINING PROTEIN"/>
    <property type="match status" value="1"/>
</dbReference>
<feature type="domain" description="Agenet" evidence="1">
    <location>
        <begin position="76"/>
        <end position="136"/>
    </location>
</feature>
<reference evidence="2" key="1">
    <citation type="journal article" date="2014" name="Nat. Commun.">
        <title>The emerging biofuel crop Camelina sativa retains a highly undifferentiated hexaploid genome structure.</title>
        <authorList>
            <person name="Kagale S."/>
            <person name="Koh C."/>
            <person name="Nixon J."/>
            <person name="Bollina V."/>
            <person name="Clarke W.E."/>
            <person name="Tuteja R."/>
            <person name="Spillane C."/>
            <person name="Robinson S.J."/>
            <person name="Links M.G."/>
            <person name="Clarke C."/>
            <person name="Higgins E.E."/>
            <person name="Huebert T."/>
            <person name="Sharpe A.G."/>
            <person name="Parkin I.A."/>
        </authorList>
    </citation>
    <scope>NUCLEOTIDE SEQUENCE [LARGE SCALE GENOMIC DNA]</scope>
    <source>
        <strain evidence="2">cv. DH55</strain>
    </source>
</reference>
<protein>
    <submittedName>
        <fullName evidence="3">DUF724 domain-containing protein 2-like</fullName>
    </submittedName>
</protein>
<dbReference type="GeneID" id="109125026"/>
<dbReference type="Proteomes" id="UP000694864">
    <property type="component" value="Chromosome 3"/>
</dbReference>
<keyword evidence="2" id="KW-1185">Reference proteome</keyword>
<evidence type="ECO:0000313" key="3">
    <source>
        <dbReference type="RefSeq" id="XP_019098943.1"/>
    </source>
</evidence>
<accession>A0ABM1RIV5</accession>
<evidence type="ECO:0000259" key="1">
    <source>
        <dbReference type="SMART" id="SM00743"/>
    </source>
</evidence>
<organism evidence="2 3">
    <name type="scientific">Camelina sativa</name>
    <name type="common">False flax</name>
    <name type="synonym">Myagrum sativum</name>
    <dbReference type="NCBI Taxonomy" id="90675"/>
    <lineage>
        <taxon>Eukaryota</taxon>
        <taxon>Viridiplantae</taxon>
        <taxon>Streptophyta</taxon>
        <taxon>Embryophyta</taxon>
        <taxon>Tracheophyta</taxon>
        <taxon>Spermatophyta</taxon>
        <taxon>Magnoliopsida</taxon>
        <taxon>eudicotyledons</taxon>
        <taxon>Gunneridae</taxon>
        <taxon>Pentapetalae</taxon>
        <taxon>rosids</taxon>
        <taxon>malvids</taxon>
        <taxon>Brassicales</taxon>
        <taxon>Brassicaceae</taxon>
        <taxon>Camelineae</taxon>
        <taxon>Camelina</taxon>
    </lineage>
</organism>
<name>A0ABM1RIV5_CAMSA</name>
<feature type="domain" description="Agenet" evidence="1">
    <location>
        <begin position="3"/>
        <end position="62"/>
    </location>
</feature>
<dbReference type="PANTHER" id="PTHR31917">
    <property type="entry name" value="AGENET DOMAIN-CONTAINING PROTEIN-RELATED"/>
    <property type="match status" value="1"/>
</dbReference>
<gene>
    <name evidence="3" type="primary">LOC109125026</name>
</gene>
<reference evidence="3" key="2">
    <citation type="submission" date="2025-08" db="UniProtKB">
        <authorList>
            <consortium name="RefSeq"/>
        </authorList>
    </citation>
    <scope>IDENTIFICATION</scope>
    <source>
        <tissue evidence="3">Leaf</tissue>
    </source>
</reference>